<dbReference type="RefSeq" id="WP_067878780.1">
    <property type="nucleotide sequence ID" value="NZ_JAAXOP010000012.1"/>
</dbReference>
<dbReference type="PANTHER" id="PTHR30055:SF234">
    <property type="entry name" value="HTH-TYPE TRANSCRIPTIONAL REGULATOR BETI"/>
    <property type="match status" value="1"/>
</dbReference>
<keyword evidence="2 4" id="KW-0238">DNA-binding</keyword>
<keyword evidence="1" id="KW-0805">Transcription regulation</keyword>
<evidence type="ECO:0000313" key="6">
    <source>
        <dbReference type="EMBL" id="NKY52468.1"/>
    </source>
</evidence>
<evidence type="ECO:0000256" key="3">
    <source>
        <dbReference type="ARBA" id="ARBA00023163"/>
    </source>
</evidence>
<dbReference type="Pfam" id="PF00440">
    <property type="entry name" value="TetR_N"/>
    <property type="match status" value="1"/>
</dbReference>
<evidence type="ECO:0000256" key="4">
    <source>
        <dbReference type="PROSITE-ProRule" id="PRU00335"/>
    </source>
</evidence>
<feature type="domain" description="HTH tetR-type" evidence="5">
    <location>
        <begin position="20"/>
        <end position="80"/>
    </location>
</feature>
<dbReference type="InterPro" id="IPR050109">
    <property type="entry name" value="HTH-type_TetR-like_transc_reg"/>
</dbReference>
<evidence type="ECO:0000259" key="5">
    <source>
        <dbReference type="PROSITE" id="PS50977"/>
    </source>
</evidence>
<dbReference type="PROSITE" id="PS50977">
    <property type="entry name" value="HTH_TETR_2"/>
    <property type="match status" value="1"/>
</dbReference>
<evidence type="ECO:0000256" key="1">
    <source>
        <dbReference type="ARBA" id="ARBA00023015"/>
    </source>
</evidence>
<dbReference type="InterPro" id="IPR009057">
    <property type="entry name" value="Homeodomain-like_sf"/>
</dbReference>
<dbReference type="Gene3D" id="1.10.357.10">
    <property type="entry name" value="Tetracycline Repressor, domain 2"/>
    <property type="match status" value="1"/>
</dbReference>
<dbReference type="InterPro" id="IPR041642">
    <property type="entry name" value="KstR_C"/>
</dbReference>
<dbReference type="AlphaFoldDB" id="A0A846Y5B2"/>
<dbReference type="InterPro" id="IPR001647">
    <property type="entry name" value="HTH_TetR"/>
</dbReference>
<comment type="caution">
    <text evidence="6">The sequence shown here is derived from an EMBL/GenBank/DDBJ whole genome shotgun (WGS) entry which is preliminary data.</text>
</comment>
<dbReference type="EMBL" id="JAAXOP010000012">
    <property type="protein sequence ID" value="NKY52468.1"/>
    <property type="molecule type" value="Genomic_DNA"/>
</dbReference>
<evidence type="ECO:0000256" key="2">
    <source>
        <dbReference type="ARBA" id="ARBA00023125"/>
    </source>
</evidence>
<name>A0A846Y5B2_9NOCA</name>
<sequence length="219" mass="24083">MGRLPSPDKVAAQPTNRQQELRRRRLLDAAAELGERDGFEAVQTNEIAKEAGVAIATLYRYFPTKTHLFATVLHEEIKRFTEVWFPTQRPDRLAEVGDLLVALAQQLITRPRLAAAMVHSATVGYAPPVISDVTLMQIRVRDCILGTIGVAEPDDEDLYRAKLLQFAWWGVLVSMIDEQVSNADAEKEIRAAARLLLTSCSCWRAPAGALSGADEAGGS</sequence>
<gene>
    <name evidence="6" type="ORF">HGA08_19865</name>
</gene>
<dbReference type="SUPFAM" id="SSF46689">
    <property type="entry name" value="Homeodomain-like"/>
    <property type="match status" value="1"/>
</dbReference>
<keyword evidence="7" id="KW-1185">Reference proteome</keyword>
<dbReference type="GO" id="GO:0003700">
    <property type="term" value="F:DNA-binding transcription factor activity"/>
    <property type="evidence" value="ECO:0007669"/>
    <property type="project" value="TreeGrafter"/>
</dbReference>
<evidence type="ECO:0000313" key="7">
    <source>
        <dbReference type="Proteomes" id="UP000565711"/>
    </source>
</evidence>
<accession>A0A846Y5B2</accession>
<keyword evidence="3" id="KW-0804">Transcription</keyword>
<protein>
    <submittedName>
        <fullName evidence="6">TetR/AcrR family transcriptional regulator</fullName>
    </submittedName>
</protein>
<dbReference type="PRINTS" id="PR00455">
    <property type="entry name" value="HTHTETR"/>
</dbReference>
<reference evidence="6 7" key="1">
    <citation type="submission" date="2020-04" db="EMBL/GenBank/DDBJ databases">
        <title>MicrobeNet Type strains.</title>
        <authorList>
            <person name="Nicholson A.C."/>
        </authorList>
    </citation>
    <scope>NUCLEOTIDE SEQUENCE [LARGE SCALE GENOMIC DNA]</scope>
    <source>
        <strain evidence="6 7">JCM 12354</strain>
    </source>
</reference>
<dbReference type="GO" id="GO:0000976">
    <property type="term" value="F:transcription cis-regulatory region binding"/>
    <property type="evidence" value="ECO:0007669"/>
    <property type="project" value="TreeGrafter"/>
</dbReference>
<dbReference type="Proteomes" id="UP000565711">
    <property type="component" value="Unassembled WGS sequence"/>
</dbReference>
<feature type="DNA-binding region" description="H-T-H motif" evidence="4">
    <location>
        <begin position="43"/>
        <end position="62"/>
    </location>
</feature>
<proteinExistence type="predicted"/>
<organism evidence="6 7">
    <name type="scientific">Nocardia vermiculata</name>
    <dbReference type="NCBI Taxonomy" id="257274"/>
    <lineage>
        <taxon>Bacteria</taxon>
        <taxon>Bacillati</taxon>
        <taxon>Actinomycetota</taxon>
        <taxon>Actinomycetes</taxon>
        <taxon>Mycobacteriales</taxon>
        <taxon>Nocardiaceae</taxon>
        <taxon>Nocardia</taxon>
    </lineage>
</organism>
<dbReference type="PANTHER" id="PTHR30055">
    <property type="entry name" value="HTH-TYPE TRANSCRIPTIONAL REGULATOR RUTR"/>
    <property type="match status" value="1"/>
</dbReference>
<dbReference type="Pfam" id="PF17925">
    <property type="entry name" value="TetR_C_20"/>
    <property type="match status" value="1"/>
</dbReference>